<keyword evidence="3" id="KW-0808">Transferase</keyword>
<feature type="transmembrane region" description="Helical" evidence="1">
    <location>
        <begin position="282"/>
        <end position="300"/>
    </location>
</feature>
<evidence type="ECO:0000313" key="4">
    <source>
        <dbReference type="Proteomes" id="UP000012101"/>
    </source>
</evidence>
<feature type="transmembrane region" description="Helical" evidence="1">
    <location>
        <begin position="321"/>
        <end position="340"/>
    </location>
</feature>
<dbReference type="InterPro" id="IPR050879">
    <property type="entry name" value="Acyltransferase_3"/>
</dbReference>
<evidence type="ECO:0000313" key="3">
    <source>
        <dbReference type="EMBL" id="EMM73910.1"/>
    </source>
</evidence>
<dbReference type="PANTHER" id="PTHR23028:SF53">
    <property type="entry name" value="ACYL_TRANSF_3 DOMAIN-CONTAINING PROTEIN"/>
    <property type="match status" value="1"/>
</dbReference>
<keyword evidence="1" id="KW-1133">Transmembrane helix</keyword>
<dbReference type="GO" id="GO:0009103">
    <property type="term" value="P:lipopolysaccharide biosynthetic process"/>
    <property type="evidence" value="ECO:0007669"/>
    <property type="project" value="TreeGrafter"/>
</dbReference>
<protein>
    <submittedName>
        <fullName evidence="3">Acyltransferase</fullName>
    </submittedName>
</protein>
<feature type="transmembrane region" description="Helical" evidence="1">
    <location>
        <begin position="91"/>
        <end position="112"/>
    </location>
</feature>
<feature type="transmembrane region" description="Helical" evidence="1">
    <location>
        <begin position="251"/>
        <end position="270"/>
    </location>
</feature>
<dbReference type="GO" id="GO:0016020">
    <property type="term" value="C:membrane"/>
    <property type="evidence" value="ECO:0007669"/>
    <property type="project" value="TreeGrafter"/>
</dbReference>
<dbReference type="InterPro" id="IPR002656">
    <property type="entry name" value="Acyl_transf_3_dom"/>
</dbReference>
<keyword evidence="1" id="KW-0472">Membrane</keyword>
<feature type="transmembrane region" description="Helical" evidence="1">
    <location>
        <begin position="20"/>
        <end position="38"/>
    </location>
</feature>
<feature type="transmembrane region" description="Helical" evidence="1">
    <location>
        <begin position="160"/>
        <end position="176"/>
    </location>
</feature>
<keyword evidence="1" id="KW-0812">Transmembrane</keyword>
<accession>M6FN67</accession>
<dbReference type="Proteomes" id="UP000012101">
    <property type="component" value="Unassembled WGS sequence"/>
</dbReference>
<feature type="transmembrane region" description="Helical" evidence="1">
    <location>
        <begin position="219"/>
        <end position="239"/>
    </location>
</feature>
<reference evidence="3 4" key="1">
    <citation type="submission" date="2013-01" db="EMBL/GenBank/DDBJ databases">
        <authorList>
            <person name="Harkins D.M."/>
            <person name="Durkin A.S."/>
            <person name="Brinkac L.M."/>
            <person name="Haft D.H."/>
            <person name="Selengut J.D."/>
            <person name="Sanka R."/>
            <person name="DePew J."/>
            <person name="Purushe J."/>
            <person name="Hospenthal D.R."/>
            <person name="Murray C.K."/>
            <person name="Pimentel G."/>
            <person name="Wasfy M."/>
            <person name="Vinetz J.M."/>
            <person name="Sutton G.G."/>
            <person name="Nierman W.C."/>
            <person name="Fouts D.E."/>
        </authorList>
    </citation>
    <scope>NUCLEOTIDE SEQUENCE [LARGE SCALE GENOMIC DNA]</scope>
    <source>
        <strain evidence="3 4">2006001855</strain>
    </source>
</reference>
<dbReference type="PANTHER" id="PTHR23028">
    <property type="entry name" value="ACETYLTRANSFERASE"/>
    <property type="match status" value="1"/>
</dbReference>
<evidence type="ECO:0000259" key="2">
    <source>
        <dbReference type="Pfam" id="PF01757"/>
    </source>
</evidence>
<gene>
    <name evidence="3" type="ORF">LEP1GSC038_2172</name>
</gene>
<organism evidence="3 4">
    <name type="scientific">Leptospira weilii str. 2006001855</name>
    <dbReference type="NCBI Taxonomy" id="996804"/>
    <lineage>
        <taxon>Bacteria</taxon>
        <taxon>Pseudomonadati</taxon>
        <taxon>Spirochaetota</taxon>
        <taxon>Spirochaetia</taxon>
        <taxon>Leptospirales</taxon>
        <taxon>Leptospiraceae</taxon>
        <taxon>Leptospira</taxon>
    </lineage>
</organism>
<feature type="domain" description="Acyltransferase 3" evidence="2">
    <location>
        <begin position="17"/>
        <end position="371"/>
    </location>
</feature>
<keyword evidence="3" id="KW-0012">Acyltransferase</keyword>
<dbReference type="GO" id="GO:0016747">
    <property type="term" value="F:acyltransferase activity, transferring groups other than amino-acyl groups"/>
    <property type="evidence" value="ECO:0007669"/>
    <property type="project" value="InterPro"/>
</dbReference>
<evidence type="ECO:0000256" key="1">
    <source>
        <dbReference type="SAM" id="Phobius"/>
    </source>
</evidence>
<dbReference type="Pfam" id="PF01757">
    <property type="entry name" value="Acyl_transf_3"/>
    <property type="match status" value="1"/>
</dbReference>
<feature type="transmembrane region" description="Helical" evidence="1">
    <location>
        <begin position="352"/>
        <end position="374"/>
    </location>
</feature>
<comment type="caution">
    <text evidence="3">The sequence shown here is derived from an EMBL/GenBank/DDBJ whole genome shotgun (WGS) entry which is preliminary data.</text>
</comment>
<feature type="transmembrane region" description="Helical" evidence="1">
    <location>
        <begin position="183"/>
        <end position="207"/>
    </location>
</feature>
<name>M6FN67_9LEPT</name>
<dbReference type="EMBL" id="AFJM02000022">
    <property type="protein sequence ID" value="EMM73910.1"/>
    <property type="molecule type" value="Genomic_DNA"/>
</dbReference>
<proteinExistence type="predicted"/>
<sequence>MKAFIKDLWFHRDNEIQSLNGLRALAIILVILNHYALAWKKIGTLQSDSLFWSGVDLSFVLSGFLISKGLLSDWTRNGAINFQKFYLKRTFRIFPAYYFFITFSLIASSFVLKIAEKKGLEQEAYVLSFKLSNAWGDFVFLGNYFPGMNIHTWSLSMEEQFYLVFPFFCSLLLFKMNPKRRQLFLWCLLLIPTMSRVIVYMTTAIPLTPEYFNEIYFPFHTRFDSLVMGVIAMDLYVGHKDLVSRLKSDNRLYYSLLFLFFSFLCVAHWANLRTDSFFTHTFKYNLLNIGFAGILLFAVVRSEGLLSRFLSLKLFVPVARLSFTIYLWHLILIGISLSILKIRTEPSSTLVLLSQFIFVLVLVVILSIPFYALIEYPFQYLKQKFFLKKDRAKSLSKFNRSLPFDFYEFVLIEKTTIRRLRNFRRELINDFVLGNSCV</sequence>
<feature type="transmembrane region" description="Helical" evidence="1">
    <location>
        <begin position="50"/>
        <end position="71"/>
    </location>
</feature>
<dbReference type="AlphaFoldDB" id="M6FN67"/>